<organism evidence="12 13">
    <name type="scientific">Marinobacterium halophilum</name>
    <dbReference type="NCBI Taxonomy" id="267374"/>
    <lineage>
        <taxon>Bacteria</taxon>
        <taxon>Pseudomonadati</taxon>
        <taxon>Pseudomonadota</taxon>
        <taxon>Gammaproteobacteria</taxon>
        <taxon>Oceanospirillales</taxon>
        <taxon>Oceanospirillaceae</taxon>
        <taxon>Marinobacterium</taxon>
    </lineage>
</organism>
<keyword evidence="5 6" id="KW-0949">S-adenosyl-L-methionine</keyword>
<evidence type="ECO:0000256" key="7">
    <source>
        <dbReference type="PIRSR" id="PIRSR028774-1"/>
    </source>
</evidence>
<accession>A0A2P8EZF8</accession>
<evidence type="ECO:0000256" key="5">
    <source>
        <dbReference type="ARBA" id="ARBA00022691"/>
    </source>
</evidence>
<gene>
    <name evidence="6" type="primary">rlmM</name>
    <name evidence="12" type="ORF">CLV44_10630</name>
</gene>
<dbReference type="AlphaFoldDB" id="A0A2P8EZF8"/>
<keyword evidence="3 6" id="KW-0489">Methyltransferase</keyword>
<dbReference type="GO" id="GO:0032259">
    <property type="term" value="P:methylation"/>
    <property type="evidence" value="ECO:0007669"/>
    <property type="project" value="UniProtKB-KW"/>
</dbReference>
<evidence type="ECO:0000256" key="6">
    <source>
        <dbReference type="HAMAP-Rule" id="MF_01551"/>
    </source>
</evidence>
<feature type="domain" description="Ribosomal RNA large subunit methyltransferase M THUMP-like" evidence="11">
    <location>
        <begin position="87"/>
        <end position="165"/>
    </location>
</feature>
<dbReference type="GO" id="GO:0005737">
    <property type="term" value="C:cytoplasm"/>
    <property type="evidence" value="ECO:0007669"/>
    <property type="project" value="UniProtKB-SubCell"/>
</dbReference>
<dbReference type="EC" id="2.1.1.186" evidence="6"/>
<dbReference type="PANTHER" id="PTHR37524">
    <property type="entry name" value="RIBOSOMAL RNA LARGE SUBUNIT METHYLTRANSFERASE M"/>
    <property type="match status" value="1"/>
</dbReference>
<dbReference type="Gene3D" id="3.40.50.150">
    <property type="entry name" value="Vaccinia Virus protein VP39"/>
    <property type="match status" value="1"/>
</dbReference>
<reference evidence="12 13" key="1">
    <citation type="submission" date="2018-03" db="EMBL/GenBank/DDBJ databases">
        <title>Genomic Encyclopedia of Archaeal and Bacterial Type Strains, Phase II (KMG-II): from individual species to whole genera.</title>
        <authorList>
            <person name="Goeker M."/>
        </authorList>
    </citation>
    <scope>NUCLEOTIDE SEQUENCE [LARGE SCALE GENOMIC DNA]</scope>
    <source>
        <strain evidence="12 13">DSM 17586</strain>
    </source>
</reference>
<evidence type="ECO:0000259" key="11">
    <source>
        <dbReference type="Pfam" id="PF21239"/>
    </source>
</evidence>
<feature type="domain" description="RlmM ferredoxin-like" evidence="10">
    <location>
        <begin position="5"/>
        <end position="73"/>
    </location>
</feature>
<feature type="binding site" evidence="6 8">
    <location>
        <begin position="223"/>
        <end position="226"/>
    </location>
    <ligand>
        <name>S-adenosyl-L-methionine</name>
        <dbReference type="ChEBI" id="CHEBI:59789"/>
    </ligand>
</feature>
<dbReference type="SUPFAM" id="SSF53335">
    <property type="entry name" value="S-adenosyl-L-methionine-dependent methyltransferases"/>
    <property type="match status" value="1"/>
</dbReference>
<evidence type="ECO:0000313" key="13">
    <source>
        <dbReference type="Proteomes" id="UP000242133"/>
    </source>
</evidence>
<dbReference type="Proteomes" id="UP000242133">
    <property type="component" value="Unassembled WGS sequence"/>
</dbReference>
<comment type="caution">
    <text evidence="12">The sequence shown here is derived from an EMBL/GenBank/DDBJ whole genome shotgun (WGS) entry which is preliminary data.</text>
</comment>
<comment type="subcellular location">
    <subcellularLocation>
        <location evidence="6">Cytoplasm</location>
    </subcellularLocation>
</comment>
<dbReference type="InterPro" id="IPR002877">
    <property type="entry name" value="RNA_MeTrfase_FtsJ_dom"/>
</dbReference>
<keyword evidence="4 6" id="KW-0808">Transferase</keyword>
<feature type="active site" description="Proton acceptor" evidence="6 7">
    <location>
        <position position="307"/>
    </location>
</feature>
<dbReference type="EMBL" id="PYGI01000006">
    <property type="protein sequence ID" value="PSL14854.1"/>
    <property type="molecule type" value="Genomic_DNA"/>
</dbReference>
<keyword evidence="1 6" id="KW-0963">Cytoplasm</keyword>
<comment type="subunit">
    <text evidence="6">Monomer.</text>
</comment>
<comment type="catalytic activity">
    <reaction evidence="6">
        <text>cytidine(2498) in 23S rRNA + S-adenosyl-L-methionine = 2'-O-methylcytidine(2498) in 23S rRNA + S-adenosyl-L-homocysteine + H(+)</text>
        <dbReference type="Rhea" id="RHEA:42788"/>
        <dbReference type="Rhea" id="RHEA-COMP:10244"/>
        <dbReference type="Rhea" id="RHEA-COMP:10245"/>
        <dbReference type="ChEBI" id="CHEBI:15378"/>
        <dbReference type="ChEBI" id="CHEBI:57856"/>
        <dbReference type="ChEBI" id="CHEBI:59789"/>
        <dbReference type="ChEBI" id="CHEBI:74495"/>
        <dbReference type="ChEBI" id="CHEBI:82748"/>
        <dbReference type="EC" id="2.1.1.186"/>
    </reaction>
</comment>
<dbReference type="Gene3D" id="3.30.70.2810">
    <property type="match status" value="1"/>
</dbReference>
<evidence type="ECO:0000256" key="1">
    <source>
        <dbReference type="ARBA" id="ARBA00022490"/>
    </source>
</evidence>
<protein>
    <recommendedName>
        <fullName evidence="6">Ribosomal RNA large subunit methyltransferase M</fullName>
        <ecNumber evidence="6">2.1.1.186</ecNumber>
    </recommendedName>
    <alternativeName>
        <fullName evidence="6">23S rRNA (cytidine2498-2'-O)-methyltransferase</fullName>
    </alternativeName>
    <alternativeName>
        <fullName evidence="6">23S rRNA 2'-O-ribose methyltransferase RlmM</fullName>
    </alternativeName>
</protein>
<sequence length="359" mass="40823">MTDLNTLLLHCRSGFEKECAAEITARCAEAGIYGYPQFEPSQAYVLFICYEANGALAAMRTLRFRSLVFARQWCACLSRLDDLPAHDRITPIAGHVAGLPQSSELMVEVADTTEGRELHGFARKFGSALAQSLRRDGLLLPRKQRAEWRLQLFVLDGRTCWLGVARIDNSSPWPMGILRLKFPQQAPSRSTLKLEEAWHYFIPVRRKDEFLSGGMTAVDLGAAPGGWTWQLVKQHMFVIAVDNGPMNADLMESGQVEHRREDAFTFAPPKPVDWMVCDIVDKPARVTELMLQWALNGWCRNAMFNLKLPMKQRFDEVERCLEYLQRELAAAGIGYRLDARQLYHDREEITCWLSLNQAG</sequence>
<comment type="function">
    <text evidence="6">Catalyzes the 2'-O-methylation at nucleotide C2498 in 23S rRNA.</text>
</comment>
<dbReference type="PIRSF" id="PIRSF028774">
    <property type="entry name" value="UCP028774"/>
    <property type="match status" value="1"/>
</dbReference>
<name>A0A2P8EZF8_9GAMM</name>
<evidence type="ECO:0000256" key="3">
    <source>
        <dbReference type="ARBA" id="ARBA00022603"/>
    </source>
</evidence>
<evidence type="ECO:0000256" key="4">
    <source>
        <dbReference type="ARBA" id="ARBA00022679"/>
    </source>
</evidence>
<evidence type="ECO:0000256" key="2">
    <source>
        <dbReference type="ARBA" id="ARBA00022552"/>
    </source>
</evidence>
<dbReference type="InterPro" id="IPR029063">
    <property type="entry name" value="SAM-dependent_MTases_sf"/>
</dbReference>
<dbReference type="Pfam" id="PF21239">
    <property type="entry name" value="RLMM_N"/>
    <property type="match status" value="1"/>
</dbReference>
<evidence type="ECO:0000313" key="12">
    <source>
        <dbReference type="EMBL" id="PSL14854.1"/>
    </source>
</evidence>
<evidence type="ECO:0000259" key="10">
    <source>
        <dbReference type="Pfam" id="PF18125"/>
    </source>
</evidence>
<dbReference type="Pfam" id="PF18125">
    <property type="entry name" value="RlmM_FDX"/>
    <property type="match status" value="1"/>
</dbReference>
<dbReference type="RefSeq" id="WP_211298085.1">
    <property type="nucleotide sequence ID" value="NZ_PYGI01000006.1"/>
</dbReference>
<dbReference type="InterPro" id="IPR011224">
    <property type="entry name" value="rRNA_MeTrfase_M"/>
</dbReference>
<proteinExistence type="inferred from homology"/>
<dbReference type="Pfam" id="PF01728">
    <property type="entry name" value="FtsJ"/>
    <property type="match status" value="1"/>
</dbReference>
<feature type="domain" description="Ribosomal RNA methyltransferase FtsJ" evidence="9">
    <location>
        <begin position="188"/>
        <end position="280"/>
    </location>
</feature>
<dbReference type="InterPro" id="IPR040739">
    <property type="entry name" value="RlmM_FDX"/>
</dbReference>
<dbReference type="GO" id="GO:0006364">
    <property type="term" value="P:rRNA processing"/>
    <property type="evidence" value="ECO:0007669"/>
    <property type="project" value="UniProtKB-UniRule"/>
</dbReference>
<evidence type="ECO:0000259" key="9">
    <source>
        <dbReference type="Pfam" id="PF01728"/>
    </source>
</evidence>
<evidence type="ECO:0000256" key="8">
    <source>
        <dbReference type="PIRSR" id="PIRSR028774-2"/>
    </source>
</evidence>
<feature type="binding site" evidence="6 8">
    <location>
        <position position="278"/>
    </location>
    <ligand>
        <name>S-adenosyl-L-methionine</name>
        <dbReference type="ChEBI" id="CHEBI:59789"/>
    </ligand>
</feature>
<dbReference type="PANTHER" id="PTHR37524:SF2">
    <property type="entry name" value="RIBOSOMAL RNA METHYLTRANSFERASE FTSJ DOMAIN-CONTAINING PROTEIN"/>
    <property type="match status" value="1"/>
</dbReference>
<dbReference type="NCBIfam" id="NF008734">
    <property type="entry name" value="PRK11760.1"/>
    <property type="match status" value="1"/>
</dbReference>
<feature type="binding site" evidence="6 8">
    <location>
        <position position="262"/>
    </location>
    <ligand>
        <name>S-adenosyl-L-methionine</name>
        <dbReference type="ChEBI" id="CHEBI:59789"/>
    </ligand>
</feature>
<dbReference type="HAMAP" id="MF_01551">
    <property type="entry name" value="23SrRNA_methyltr_M"/>
    <property type="match status" value="1"/>
</dbReference>
<feature type="binding site" evidence="6 8">
    <location>
        <position position="190"/>
    </location>
    <ligand>
        <name>S-adenosyl-L-methionine</name>
        <dbReference type="ChEBI" id="CHEBI:59789"/>
    </ligand>
</feature>
<dbReference type="Gene3D" id="3.30.2300.20">
    <property type="match status" value="1"/>
</dbReference>
<dbReference type="InterPro" id="IPR048646">
    <property type="entry name" value="RlmM_THUMP-like"/>
</dbReference>
<keyword evidence="13" id="KW-1185">Reference proteome</keyword>
<feature type="binding site" evidence="6 8">
    <location>
        <position position="242"/>
    </location>
    <ligand>
        <name>S-adenosyl-L-methionine</name>
        <dbReference type="ChEBI" id="CHEBI:59789"/>
    </ligand>
</feature>
<keyword evidence="2 6" id="KW-0698">rRNA processing</keyword>
<comment type="similarity">
    <text evidence="6">Belongs to the class I-like SAM-binding methyltransferase superfamily. RNA methyltransferase RlmE family. RlmM subfamily.</text>
</comment>
<dbReference type="GO" id="GO:0008757">
    <property type="term" value="F:S-adenosylmethionine-dependent methyltransferase activity"/>
    <property type="evidence" value="ECO:0007669"/>
    <property type="project" value="UniProtKB-UniRule"/>
</dbReference>